<accession>A0A450SK62</accession>
<dbReference type="EMBL" id="CAADFD010000016">
    <property type="protein sequence ID" value="VFJ53877.1"/>
    <property type="molecule type" value="Genomic_DNA"/>
</dbReference>
<sequence length="125" mass="13753">MNTWHWHAAKPRTSSNESPDDFGGHANIHSLDQLPLAISTAFLGLVPMRNKGVYTALAIPERLRQLLRIGMQGSVTGSRILVLVKPVWVPLLRIGTGRSPGSTNTMTLLYNPTLFPSEEKVPGQR</sequence>
<name>A0A450SK62_9GAMM</name>
<proteinExistence type="predicted"/>
<gene>
    <name evidence="2" type="ORF">BECKFW1821B_GA0114236_101620</name>
</gene>
<dbReference type="AlphaFoldDB" id="A0A450SK62"/>
<protein>
    <submittedName>
        <fullName evidence="2">Uncharacterized protein</fullName>
    </submittedName>
</protein>
<reference evidence="2" key="1">
    <citation type="submission" date="2019-02" db="EMBL/GenBank/DDBJ databases">
        <authorList>
            <person name="Gruber-Vodicka R. H."/>
            <person name="Seah K. B. B."/>
        </authorList>
    </citation>
    <scope>NUCLEOTIDE SEQUENCE</scope>
    <source>
        <strain evidence="2">BECK_BZ106</strain>
    </source>
</reference>
<evidence type="ECO:0000313" key="2">
    <source>
        <dbReference type="EMBL" id="VFJ53877.1"/>
    </source>
</evidence>
<organism evidence="2">
    <name type="scientific">Candidatus Kentrum sp. FW</name>
    <dbReference type="NCBI Taxonomy" id="2126338"/>
    <lineage>
        <taxon>Bacteria</taxon>
        <taxon>Pseudomonadati</taxon>
        <taxon>Pseudomonadota</taxon>
        <taxon>Gammaproteobacteria</taxon>
        <taxon>Candidatus Kentrum</taxon>
    </lineage>
</organism>
<evidence type="ECO:0000256" key="1">
    <source>
        <dbReference type="SAM" id="MobiDB-lite"/>
    </source>
</evidence>
<feature type="region of interest" description="Disordered" evidence="1">
    <location>
        <begin position="1"/>
        <end position="24"/>
    </location>
</feature>